<name>A0A8H9M1T5_9ALTE</name>
<dbReference type="EMBL" id="BMZC01000012">
    <property type="protein sequence ID" value="GGZ75352.1"/>
    <property type="molecule type" value="Genomic_DNA"/>
</dbReference>
<evidence type="ECO:0000313" key="3">
    <source>
        <dbReference type="EMBL" id="GGZ75352.1"/>
    </source>
</evidence>
<evidence type="ECO:0000256" key="1">
    <source>
        <dbReference type="SAM" id="SignalP"/>
    </source>
</evidence>
<protein>
    <recommendedName>
        <fullName evidence="2">YHS domain-containing protein</fullName>
    </recommendedName>
</protein>
<dbReference type="Pfam" id="PF04945">
    <property type="entry name" value="YHS"/>
    <property type="match status" value="1"/>
</dbReference>
<feature type="chain" id="PRO_5034898772" description="YHS domain-containing protein" evidence="1">
    <location>
        <begin position="31"/>
        <end position="157"/>
    </location>
</feature>
<proteinExistence type="predicted"/>
<feature type="domain" description="YHS" evidence="2">
    <location>
        <begin position="51"/>
        <end position="96"/>
    </location>
</feature>
<evidence type="ECO:0000313" key="4">
    <source>
        <dbReference type="Proteomes" id="UP000622604"/>
    </source>
</evidence>
<comment type="caution">
    <text evidence="3">The sequence shown here is derived from an EMBL/GenBank/DDBJ whole genome shotgun (WGS) entry which is preliminary data.</text>
</comment>
<dbReference type="NCBIfam" id="NF041384">
    <property type="entry name" value="YHS_seleno_dom"/>
    <property type="match status" value="1"/>
</dbReference>
<reference evidence="3" key="2">
    <citation type="submission" date="2020-09" db="EMBL/GenBank/DDBJ databases">
        <authorList>
            <person name="Sun Q."/>
            <person name="Kim S."/>
        </authorList>
    </citation>
    <scope>NUCLEOTIDE SEQUENCE</scope>
    <source>
        <strain evidence="3">KCTC 32337</strain>
    </source>
</reference>
<dbReference type="RefSeq" id="WP_007984305.1">
    <property type="nucleotide sequence ID" value="NZ_BMZC01000012.1"/>
</dbReference>
<dbReference type="AlphaFoldDB" id="A0A8H9M1T5"/>
<sequence>MSINPFVFMRGTAKAAALFILLSFSHFAFAQDPIETGFFNNKAIYGYDTVAYFTQSKALKGSDNYTMSWRGADWFFSSQAHLDLFKNDPKKYAPQYGGYCAYAMATGDFVGIDEDAFVIDKGKLYLNYSTSVQEKWLANKAQYIEQADAQYNLQFNE</sequence>
<evidence type="ECO:0000259" key="2">
    <source>
        <dbReference type="Pfam" id="PF04945"/>
    </source>
</evidence>
<reference evidence="3" key="1">
    <citation type="journal article" date="2014" name="Int. J. Syst. Evol. Microbiol.">
        <title>Complete genome sequence of Corynebacterium casei LMG S-19264T (=DSM 44701T), isolated from a smear-ripened cheese.</title>
        <authorList>
            <consortium name="US DOE Joint Genome Institute (JGI-PGF)"/>
            <person name="Walter F."/>
            <person name="Albersmeier A."/>
            <person name="Kalinowski J."/>
            <person name="Ruckert C."/>
        </authorList>
    </citation>
    <scope>NUCLEOTIDE SEQUENCE</scope>
    <source>
        <strain evidence="3">KCTC 32337</strain>
    </source>
</reference>
<feature type="signal peptide" evidence="1">
    <location>
        <begin position="1"/>
        <end position="30"/>
    </location>
</feature>
<keyword evidence="1" id="KW-0732">Signal</keyword>
<accession>A0A8H9M1T5</accession>
<gene>
    <name evidence="3" type="ORF">GCM10011274_37080</name>
</gene>
<dbReference type="Proteomes" id="UP000622604">
    <property type="component" value="Unassembled WGS sequence"/>
</dbReference>
<organism evidence="3 4">
    <name type="scientific">Paraglaciecola chathamensis</name>
    <dbReference type="NCBI Taxonomy" id="368405"/>
    <lineage>
        <taxon>Bacteria</taxon>
        <taxon>Pseudomonadati</taxon>
        <taxon>Pseudomonadota</taxon>
        <taxon>Gammaproteobacteria</taxon>
        <taxon>Alteromonadales</taxon>
        <taxon>Alteromonadaceae</taxon>
        <taxon>Paraglaciecola</taxon>
    </lineage>
</organism>
<dbReference type="InterPro" id="IPR007029">
    <property type="entry name" value="YHS_dom"/>
</dbReference>